<keyword evidence="1" id="KW-1133">Transmembrane helix</keyword>
<reference evidence="2" key="1">
    <citation type="submission" date="2020-02" db="EMBL/GenBank/DDBJ databases">
        <title>Flavobacterium sp. genome.</title>
        <authorList>
            <person name="Jung H.S."/>
            <person name="Baek J.H."/>
            <person name="Jeon C.O."/>
        </authorList>
    </citation>
    <scope>NUCLEOTIDE SEQUENCE</scope>
    <source>
        <strain evidence="2">SE-s28</strain>
    </source>
</reference>
<feature type="transmembrane region" description="Helical" evidence="1">
    <location>
        <begin position="1009"/>
        <end position="1032"/>
    </location>
</feature>
<dbReference type="Pfam" id="PF00873">
    <property type="entry name" value="ACR_tran"/>
    <property type="match status" value="1"/>
</dbReference>
<comment type="caution">
    <text evidence="2">The sequence shown here is derived from an EMBL/GenBank/DDBJ whole genome shotgun (WGS) entry which is preliminary data.</text>
</comment>
<dbReference type="SUPFAM" id="SSF82693">
    <property type="entry name" value="Multidrug efflux transporter AcrB pore domain, PN1, PN2, PC1 and PC2 subdomains"/>
    <property type="match status" value="2"/>
</dbReference>
<feature type="transmembrane region" description="Helical" evidence="1">
    <location>
        <begin position="877"/>
        <end position="896"/>
    </location>
</feature>
<dbReference type="Gene3D" id="3.30.70.1440">
    <property type="entry name" value="Multidrug efflux transporter AcrB pore domain"/>
    <property type="match status" value="1"/>
</dbReference>
<dbReference type="Gene3D" id="3.30.70.1320">
    <property type="entry name" value="Multidrug efflux transporter AcrB pore domain like"/>
    <property type="match status" value="1"/>
</dbReference>
<keyword evidence="1" id="KW-0472">Membrane</keyword>
<dbReference type="Gene3D" id="1.20.1640.10">
    <property type="entry name" value="Multidrug efflux transporter AcrB transmembrane domain"/>
    <property type="match status" value="2"/>
</dbReference>
<name>A0A972JI30_9FLAO</name>
<feature type="transmembrane region" description="Helical" evidence="1">
    <location>
        <begin position="12"/>
        <end position="29"/>
    </location>
</feature>
<dbReference type="GO" id="GO:0042910">
    <property type="term" value="F:xenobiotic transmembrane transporter activity"/>
    <property type="evidence" value="ECO:0007669"/>
    <property type="project" value="TreeGrafter"/>
</dbReference>
<feature type="transmembrane region" description="Helical" evidence="1">
    <location>
        <begin position="381"/>
        <end position="399"/>
    </location>
</feature>
<feature type="transmembrane region" description="Helical" evidence="1">
    <location>
        <begin position="903"/>
        <end position="923"/>
    </location>
</feature>
<proteinExistence type="predicted"/>
<evidence type="ECO:0000313" key="2">
    <source>
        <dbReference type="EMBL" id="NMH27763.1"/>
    </source>
</evidence>
<dbReference type="InterPro" id="IPR001036">
    <property type="entry name" value="Acrflvin-R"/>
</dbReference>
<feature type="transmembrane region" description="Helical" evidence="1">
    <location>
        <begin position="929"/>
        <end position="950"/>
    </location>
</feature>
<gene>
    <name evidence="2" type="ORF">G6047_06945</name>
</gene>
<feature type="transmembrane region" description="Helical" evidence="1">
    <location>
        <begin position="535"/>
        <end position="553"/>
    </location>
</feature>
<evidence type="ECO:0000256" key="1">
    <source>
        <dbReference type="SAM" id="Phobius"/>
    </source>
</evidence>
<accession>A0A972JI30</accession>
<dbReference type="Gene3D" id="3.30.70.1430">
    <property type="entry name" value="Multidrug efflux transporter AcrB pore domain"/>
    <property type="match status" value="2"/>
</dbReference>
<dbReference type="GO" id="GO:0005886">
    <property type="term" value="C:plasma membrane"/>
    <property type="evidence" value="ECO:0007669"/>
    <property type="project" value="TreeGrafter"/>
</dbReference>
<dbReference type="EMBL" id="JAAMPU010000102">
    <property type="protein sequence ID" value="NMH27763.1"/>
    <property type="molecule type" value="Genomic_DNA"/>
</dbReference>
<feature type="transmembrane region" description="Helical" evidence="1">
    <location>
        <begin position="978"/>
        <end position="997"/>
    </location>
</feature>
<keyword evidence="1" id="KW-0812">Transmembrane</keyword>
<protein>
    <submittedName>
        <fullName evidence="2">Efflux RND transporter permease subunit</fullName>
    </submittedName>
</protein>
<dbReference type="PANTHER" id="PTHR32063">
    <property type="match status" value="1"/>
</dbReference>
<evidence type="ECO:0000313" key="3">
    <source>
        <dbReference type="Proteomes" id="UP000712080"/>
    </source>
</evidence>
<feature type="transmembrane region" description="Helical" evidence="1">
    <location>
        <begin position="466"/>
        <end position="488"/>
    </location>
</feature>
<dbReference type="PRINTS" id="PR00702">
    <property type="entry name" value="ACRIFLAVINRP"/>
</dbReference>
<dbReference type="Gene3D" id="3.30.2090.10">
    <property type="entry name" value="Multidrug efflux transporter AcrB TolC docking domain, DN and DC subdomains"/>
    <property type="match status" value="2"/>
</dbReference>
<dbReference type="PANTHER" id="PTHR32063:SF8">
    <property type="entry name" value="CATION EFFLUX PROTEIN"/>
    <property type="match status" value="1"/>
</dbReference>
<dbReference type="Proteomes" id="UP000712080">
    <property type="component" value="Unassembled WGS sequence"/>
</dbReference>
<keyword evidence="3" id="KW-1185">Reference proteome</keyword>
<feature type="transmembrane region" description="Helical" evidence="1">
    <location>
        <begin position="435"/>
        <end position="454"/>
    </location>
</feature>
<feature type="transmembrane region" description="Helical" evidence="1">
    <location>
        <begin position="357"/>
        <end position="375"/>
    </location>
</feature>
<dbReference type="RefSeq" id="WP_169526761.1">
    <property type="nucleotide sequence ID" value="NZ_JAAMPU010000102.1"/>
</dbReference>
<sequence>MNLIKFALRKPISIIVLVAGLFFFGIGAVKDIKVDILPQMNLPVIYIAHPFGGYTPDQMEAYYAKNYINILLFANGIKSIETKNIQGLMLMKLTYYPGTNMAQAASELSALSNRIQAIFPPGSQPPFVIRFDASSLPVGQLVLSSPTRSNNELQDMANIYVRASFTSIPGLLSPAPNGGSPRTIEVNVDPDLLRSHNLTADQIVEAIRVNNQTAPPGNVRVGDKNYLMPTNYTIRDIKDFEKIPLFKNNVQNLYLGDVAKVKDGADIVAGYALINGKRSVYMNIAKSADASTWDVVNNLKAALPRIQSTLPEDVKLSYEFDQSVYVINSVKSLITEGVIGAILTGLMVLLFLGDRRAALIVILTIPISIISGVLFLKLFGFTVNLMTLSGLALAIGILVDESTVTIENIHQHFDMGKPKALAIWDACKEIALPKLLILLCILAVFAPAFTMSGIPGSLFLPLASAIGFSMIISFLLSQTFVPVMANWLMKPHVHPEKTDAEDFDHDGKVTRFEKFRARFIRFLDRLFTVRKPVTLIYLIGVTALAVVCITSIGQDVFPKVNSSQFQLRMRAPAGTRVERTEEQAKIVLNEINKIVGKDHVSITSAYVGQHPSLFSINPIYLFTAGPHEAVFQVAFKDNELDLDAFKDELRSHMSKLLPNVKLSFEPIELTDKVLSQGATTPIEIRVSGKAKKLNEQYAQKLVDKLKETSYFRDVQIAQPVNYPALNVNIDRVRAAQIGVDVSDISRSLVASTSSSRYTEKNNWIDEKSGQSYSVQVQVPLDKMRTENDINEIPVLRNQSRPVLGDVATVYPGTTHGENDNMGAIPYVSVTANISKKDLGTAVKQVRKDIDSLGELPRGLFVEPFGMGTVLEDTMNSLQSGLLVAVIVIFLMLSANFQSFKVSAVVLTTVPAVVLGSLLMLFLTGSTLNLQSYMGIIMSVGVSIANAVLLVTNAEHLRLQSGNAIEAAREAASVRLRPIIMTSIAMIMGMLPMAIGHGEGGDQVSPLGRAVIGGLLFSTFAVLVILPLIFAWVQGNATTQSVSLDPEDEQSKFYVAPNTIHS</sequence>
<dbReference type="SUPFAM" id="SSF82714">
    <property type="entry name" value="Multidrug efflux transporter AcrB TolC docking domain, DN and DC subdomains"/>
    <property type="match status" value="2"/>
</dbReference>
<dbReference type="AlphaFoldDB" id="A0A972JI30"/>
<organism evidence="2 3">
    <name type="scientific">Flavobacterium silvaticum</name>
    <dbReference type="NCBI Taxonomy" id="1852020"/>
    <lineage>
        <taxon>Bacteria</taxon>
        <taxon>Pseudomonadati</taxon>
        <taxon>Bacteroidota</taxon>
        <taxon>Flavobacteriia</taxon>
        <taxon>Flavobacteriales</taxon>
        <taxon>Flavobacteriaceae</taxon>
        <taxon>Flavobacterium</taxon>
    </lineage>
</organism>
<feature type="transmembrane region" description="Helical" evidence="1">
    <location>
        <begin position="333"/>
        <end position="352"/>
    </location>
</feature>
<dbReference type="InterPro" id="IPR027463">
    <property type="entry name" value="AcrB_DN_DC_subdom"/>
</dbReference>
<dbReference type="SUPFAM" id="SSF82866">
    <property type="entry name" value="Multidrug efflux transporter AcrB transmembrane domain"/>
    <property type="match status" value="2"/>
</dbReference>